<keyword evidence="1" id="KW-0949">S-adenosyl-L-methionine</keyword>
<proteinExistence type="inferred from homology"/>
<dbReference type="PANTHER" id="PTHR12818">
    <property type="entry name" value="TRNA (ADENINE(37)-N6)-METHYLTRANSFERASE"/>
    <property type="match status" value="1"/>
</dbReference>
<dbReference type="OrthoDB" id="9804309at2"/>
<dbReference type="PROSITE" id="PS51668">
    <property type="entry name" value="TSAA_2"/>
    <property type="match status" value="1"/>
</dbReference>
<organism evidence="4 5">
    <name type="scientific">Aquibium carbonis</name>
    <dbReference type="NCBI Taxonomy" id="2495581"/>
    <lineage>
        <taxon>Bacteria</taxon>
        <taxon>Pseudomonadati</taxon>
        <taxon>Pseudomonadota</taxon>
        <taxon>Alphaproteobacteria</taxon>
        <taxon>Hyphomicrobiales</taxon>
        <taxon>Phyllobacteriaceae</taxon>
        <taxon>Aquibium</taxon>
    </lineage>
</organism>
<keyword evidence="4" id="KW-0808">Transferase</keyword>
<dbReference type="EMBL" id="RWKW01000090">
    <property type="protein sequence ID" value="RST84534.1"/>
    <property type="molecule type" value="Genomic_DNA"/>
</dbReference>
<accession>A0A3R9Y6X4</accession>
<gene>
    <name evidence="4" type="primary">tsaA</name>
    <name evidence="4" type="ORF">EJC49_20345</name>
</gene>
<dbReference type="GO" id="GO:0032259">
    <property type="term" value="P:methylation"/>
    <property type="evidence" value="ECO:0007669"/>
    <property type="project" value="UniProtKB-KW"/>
</dbReference>
<dbReference type="RefSeq" id="WP_126701843.1">
    <property type="nucleotide sequence ID" value="NZ_RWKW01000090.1"/>
</dbReference>
<evidence type="ECO:0000259" key="3">
    <source>
        <dbReference type="PROSITE" id="PS51668"/>
    </source>
</evidence>
<dbReference type="CDD" id="cd09281">
    <property type="entry name" value="UPF0066"/>
    <property type="match status" value="1"/>
</dbReference>
<comment type="caution">
    <text evidence="4">The sequence shown here is derived from an EMBL/GenBank/DDBJ whole genome shotgun (WGS) entry which is preliminary data.</text>
</comment>
<dbReference type="PANTHER" id="PTHR12818:SF0">
    <property type="entry name" value="TRNA (ADENINE(37)-N6)-METHYLTRANSFERASE"/>
    <property type="match status" value="1"/>
</dbReference>
<dbReference type="InterPro" id="IPR036413">
    <property type="entry name" value="YaeB-like_sf"/>
</dbReference>
<evidence type="ECO:0000256" key="2">
    <source>
        <dbReference type="ARBA" id="ARBA00033753"/>
    </source>
</evidence>
<dbReference type="Pfam" id="PF01980">
    <property type="entry name" value="TrmO_N"/>
    <property type="match status" value="1"/>
</dbReference>
<sequence length="174" mass="19096">MEMERIGMKREGERELGFDPAEMPADAGLVFVGRVRSPWTERADCPKNMATARERGQPAAIEIAEAYREGLDGLSGFSHVVILTWLDRSDRNLIVQFPRHASAPRGTFALRSPARPNPIGLHVATIMSVDIATGLVEIDAIDVLDGTPVVDLKPYYATIDAFPEATRPSDQARP</sequence>
<dbReference type="InterPro" id="IPR023370">
    <property type="entry name" value="TrmO-like_N"/>
</dbReference>
<dbReference type="NCBIfam" id="TIGR00104">
    <property type="entry name" value="tRNA_TsaA"/>
    <property type="match status" value="1"/>
</dbReference>
<dbReference type="InterPro" id="IPR036414">
    <property type="entry name" value="YaeB_N_sf"/>
</dbReference>
<dbReference type="Proteomes" id="UP000278398">
    <property type="component" value="Unassembled WGS sequence"/>
</dbReference>
<evidence type="ECO:0000313" key="4">
    <source>
        <dbReference type="EMBL" id="RST84534.1"/>
    </source>
</evidence>
<evidence type="ECO:0000256" key="1">
    <source>
        <dbReference type="ARBA" id="ARBA00022691"/>
    </source>
</evidence>
<evidence type="ECO:0000313" key="5">
    <source>
        <dbReference type="Proteomes" id="UP000278398"/>
    </source>
</evidence>
<comment type="similarity">
    <text evidence="2">Belongs to the tRNA methyltransferase O family.</text>
</comment>
<feature type="domain" description="TsaA-like" evidence="3">
    <location>
        <begin position="29"/>
        <end position="164"/>
    </location>
</feature>
<keyword evidence="4" id="KW-0489">Methyltransferase</keyword>
<dbReference type="Gene3D" id="2.40.30.70">
    <property type="entry name" value="YaeB-like"/>
    <property type="match status" value="1"/>
</dbReference>
<keyword evidence="5" id="KW-1185">Reference proteome</keyword>
<dbReference type="SUPFAM" id="SSF118196">
    <property type="entry name" value="YaeB-like"/>
    <property type="match status" value="1"/>
</dbReference>
<reference evidence="4 5" key="1">
    <citation type="submission" date="2018-12" db="EMBL/GenBank/DDBJ databases">
        <title>Mesorhizobium carbonis sp. nov., isolated from coal mine water.</title>
        <authorList>
            <person name="Xin W."/>
            <person name="Xu Z."/>
            <person name="Xiang F."/>
            <person name="Zhang J."/>
            <person name="Xi L."/>
            <person name="Liu J."/>
        </authorList>
    </citation>
    <scope>NUCLEOTIDE SEQUENCE [LARGE SCALE GENOMIC DNA]</scope>
    <source>
        <strain evidence="4 5">B2.3</strain>
    </source>
</reference>
<name>A0A3R9Y6X4_9HYPH</name>
<dbReference type="AlphaFoldDB" id="A0A3R9Y6X4"/>
<dbReference type="GO" id="GO:0008168">
    <property type="term" value="F:methyltransferase activity"/>
    <property type="evidence" value="ECO:0007669"/>
    <property type="project" value="UniProtKB-KW"/>
</dbReference>
<dbReference type="InterPro" id="IPR040372">
    <property type="entry name" value="YaeB-like"/>
</dbReference>
<protein>
    <submittedName>
        <fullName evidence="4">tRNA (N6-threonylcarbamoyladenosine(37)-N6)-methyltransferase TrmO</fullName>
    </submittedName>
</protein>